<dbReference type="OMA" id="FAGENRY"/>
<evidence type="ECO:0000313" key="2">
    <source>
        <dbReference type="EMBL" id="KFM56889.1"/>
    </source>
</evidence>
<dbReference type="OrthoDB" id="6437182at2759"/>
<dbReference type="AlphaFoldDB" id="A0A087SVK0"/>
<dbReference type="Gene3D" id="3.30.420.10">
    <property type="entry name" value="Ribonuclease H-like superfamily/Ribonuclease H"/>
    <property type="match status" value="1"/>
</dbReference>
<dbReference type="InterPro" id="IPR038717">
    <property type="entry name" value="Tc1-like_DDE_dom"/>
</dbReference>
<feature type="non-terminal residue" evidence="2">
    <location>
        <position position="120"/>
    </location>
</feature>
<keyword evidence="3" id="KW-1185">Reference proteome</keyword>
<accession>A0A087SVK0</accession>
<feature type="domain" description="Tc1-like transposase DDE" evidence="1">
    <location>
        <begin position="14"/>
        <end position="108"/>
    </location>
</feature>
<dbReference type="GO" id="GO:0003676">
    <property type="term" value="F:nucleic acid binding"/>
    <property type="evidence" value="ECO:0007669"/>
    <property type="project" value="InterPro"/>
</dbReference>
<protein>
    <submittedName>
        <fullName evidence="2">Transposable element Tcb1 transposase</fullName>
    </submittedName>
</protein>
<reference evidence="2 3" key="1">
    <citation type="submission" date="2013-11" db="EMBL/GenBank/DDBJ databases">
        <title>Genome sequencing of Stegodyphus mimosarum.</title>
        <authorList>
            <person name="Bechsgaard J."/>
        </authorList>
    </citation>
    <scope>NUCLEOTIDE SEQUENCE [LARGE SCALE GENOMIC DNA]</scope>
</reference>
<organism evidence="2 3">
    <name type="scientific">Stegodyphus mimosarum</name>
    <name type="common">African social velvet spider</name>
    <dbReference type="NCBI Taxonomy" id="407821"/>
    <lineage>
        <taxon>Eukaryota</taxon>
        <taxon>Metazoa</taxon>
        <taxon>Ecdysozoa</taxon>
        <taxon>Arthropoda</taxon>
        <taxon>Chelicerata</taxon>
        <taxon>Arachnida</taxon>
        <taxon>Araneae</taxon>
        <taxon>Araneomorphae</taxon>
        <taxon>Entelegynae</taxon>
        <taxon>Eresoidea</taxon>
        <taxon>Eresidae</taxon>
        <taxon>Stegodyphus</taxon>
    </lineage>
</organism>
<proteinExistence type="predicted"/>
<dbReference type="Pfam" id="PF13358">
    <property type="entry name" value="DDE_3"/>
    <property type="match status" value="1"/>
</dbReference>
<dbReference type="EMBL" id="KK112163">
    <property type="protein sequence ID" value="KFM56889.1"/>
    <property type="molecule type" value="Genomic_DNA"/>
</dbReference>
<name>A0A087SVK0_STEMI</name>
<dbReference type="InterPro" id="IPR036397">
    <property type="entry name" value="RNaseH_sf"/>
</dbReference>
<evidence type="ECO:0000259" key="1">
    <source>
        <dbReference type="Pfam" id="PF13358"/>
    </source>
</evidence>
<dbReference type="Proteomes" id="UP000054359">
    <property type="component" value="Unassembled WGS sequence"/>
</dbReference>
<gene>
    <name evidence="2" type="ORF">X975_06693</name>
</gene>
<evidence type="ECO:0000313" key="3">
    <source>
        <dbReference type="Proteomes" id="UP000054359"/>
    </source>
</evidence>
<sequence length="120" mass="13508">MVWGGIGYHSHTPLVRIAGTLNSQRYISEGLEPVVPPYLHGLPTAIFQQDNARPHVARIVQEFFVNRQIELLPWPARSPGLSPMENMWSMVAERLTQITSQAATLDQLWQHVEAAWSAVP</sequence>